<dbReference type="AlphaFoldDB" id="A0AAU8JGC2"/>
<proteinExistence type="predicted"/>
<organism evidence="1">
    <name type="scientific">Planktothricoides raciborskii GIHE-MW2</name>
    <dbReference type="NCBI Taxonomy" id="2792601"/>
    <lineage>
        <taxon>Bacteria</taxon>
        <taxon>Bacillati</taxon>
        <taxon>Cyanobacteriota</taxon>
        <taxon>Cyanophyceae</taxon>
        <taxon>Oscillatoriophycideae</taxon>
        <taxon>Oscillatoriales</taxon>
        <taxon>Oscillatoriaceae</taxon>
        <taxon>Planktothricoides</taxon>
    </lineage>
</organism>
<sequence length="182" mass="18650">MGLLGGGTGATTPAGALANLGAAAASHTHTGAEISGNIPGNAANITGIAAIANGGTGASTVSAARTNLQVAMSSISYTFNTGWSNHSSSWYLQINKFSSLIVITGLVTRTSGTNNTILVLPSSCRPSPGIMSICWGYWNNTYYPCRVDFYPNGDVALIYATGTIPALINFVQINATFVTANP</sequence>
<dbReference type="EMBL" id="CP159837">
    <property type="protein sequence ID" value="XCM38263.1"/>
    <property type="molecule type" value="Genomic_DNA"/>
</dbReference>
<name>A0AAU8JGC2_9CYAN</name>
<evidence type="ECO:0000313" key="1">
    <source>
        <dbReference type="EMBL" id="XCM38263.1"/>
    </source>
</evidence>
<accession>A0AAU8JGC2</accession>
<reference evidence="1" key="1">
    <citation type="submission" date="2024-07" db="EMBL/GenBank/DDBJ databases">
        <authorList>
            <person name="Kim Y.J."/>
            <person name="Jeong J.Y."/>
        </authorList>
    </citation>
    <scope>NUCLEOTIDE SEQUENCE</scope>
    <source>
        <strain evidence="1">GIHE-MW2</strain>
    </source>
</reference>
<protein>
    <submittedName>
        <fullName evidence="1">Uncharacterized protein</fullName>
    </submittedName>
</protein>
<gene>
    <name evidence="1" type="ORF">ABWT76_001099</name>
</gene>
<dbReference type="RefSeq" id="WP_054465831.1">
    <property type="nucleotide sequence ID" value="NZ_CP159837.1"/>
</dbReference>